<feature type="compositionally biased region" description="Basic and acidic residues" evidence="6">
    <location>
        <begin position="15"/>
        <end position="31"/>
    </location>
</feature>
<feature type="transmembrane region" description="Helical" evidence="7">
    <location>
        <begin position="388"/>
        <end position="408"/>
    </location>
</feature>
<dbReference type="Gene3D" id="1.20.1250.20">
    <property type="entry name" value="MFS general substrate transporter like domains"/>
    <property type="match status" value="1"/>
</dbReference>
<reference evidence="9" key="1">
    <citation type="journal article" date="2019" name="Int. J. Syst. Evol. Microbiol.">
        <title>The Global Catalogue of Microorganisms (GCM) 10K type strain sequencing project: providing services to taxonomists for standard genome sequencing and annotation.</title>
        <authorList>
            <consortium name="The Broad Institute Genomics Platform"/>
            <consortium name="The Broad Institute Genome Sequencing Center for Infectious Disease"/>
            <person name="Wu L."/>
            <person name="Ma J."/>
        </authorList>
    </citation>
    <scope>NUCLEOTIDE SEQUENCE [LARGE SCALE GENOMIC DNA]</scope>
    <source>
        <strain evidence="9">JCM 18126</strain>
    </source>
</reference>
<dbReference type="InterPro" id="IPR036259">
    <property type="entry name" value="MFS_trans_sf"/>
</dbReference>
<proteinExistence type="predicted"/>
<accession>A0ABP9I827</accession>
<dbReference type="RefSeq" id="WP_425560237.1">
    <property type="nucleotide sequence ID" value="NZ_BAABIL010000498.1"/>
</dbReference>
<evidence type="ECO:0000256" key="6">
    <source>
        <dbReference type="SAM" id="MobiDB-lite"/>
    </source>
</evidence>
<sequence>MSDGGAQHPATGRDTTGRDTTGRDTTGRDTTGRGSLTDPLRRARRSWYVYDWANSAYVTTSAAVLFGPYLTSVARRAACGDLAAGQECTARLSLLGLPVAPGSLALYAVTAATVLSALLLPLVGALVDRSDHRHRWLGVLAWAGAAAAASMVAVSGTRWQLGVVLLVVATACLASSLVVYDALLCDVSPPALRDRTSSRGWALGYLAGFALLGADLALVSAPQAVGLDTEGAVRVSLAVAGLWWAVFTLVPVWGLRRLPRRAPQPAAVLVARQAGSGPLAPLRQLVRTVRGLGRYRQARRFLVAYLVFNDGIQTVIYAASIYGQEQLGFDQSQLITTILLVQGVAFVGALLFGQVAVRVGAKRTVLAGLVLWVVVLAAALGLRPGQFGAWLVLGVGIGLVLGGTQALARSMFSQLVPAGQEAEFFSLYQAGERGTSWAGTLVFGLVFQLTGSYRPALAALVAFFAVGALLLARVDVAAGAAQAAAGARPQDGADLPGAAGAAGSVAR</sequence>
<keyword evidence="4 7" id="KW-1133">Transmembrane helix</keyword>
<keyword evidence="9" id="KW-1185">Reference proteome</keyword>
<feature type="transmembrane region" description="Helical" evidence="7">
    <location>
        <begin position="434"/>
        <end position="450"/>
    </location>
</feature>
<feature type="transmembrane region" description="Helical" evidence="7">
    <location>
        <begin position="201"/>
        <end position="221"/>
    </location>
</feature>
<feature type="transmembrane region" description="Helical" evidence="7">
    <location>
        <begin position="136"/>
        <end position="155"/>
    </location>
</feature>
<evidence type="ECO:0000313" key="9">
    <source>
        <dbReference type="Proteomes" id="UP001501195"/>
    </source>
</evidence>
<feature type="transmembrane region" description="Helical" evidence="7">
    <location>
        <begin position="233"/>
        <end position="255"/>
    </location>
</feature>
<feature type="transmembrane region" description="Helical" evidence="7">
    <location>
        <begin position="456"/>
        <end position="474"/>
    </location>
</feature>
<dbReference type="InterPro" id="IPR024671">
    <property type="entry name" value="Atg22-like"/>
</dbReference>
<dbReference type="InterPro" id="IPR050495">
    <property type="entry name" value="ATG22/LtaA_families"/>
</dbReference>
<evidence type="ECO:0000313" key="8">
    <source>
        <dbReference type="EMBL" id="GAA4990225.1"/>
    </source>
</evidence>
<name>A0ABP9I827_9ACTN</name>
<evidence type="ECO:0000256" key="4">
    <source>
        <dbReference type="ARBA" id="ARBA00022989"/>
    </source>
</evidence>
<organism evidence="8 9">
    <name type="scientific">Kineococcus glutinatus</name>
    <dbReference type="NCBI Taxonomy" id="1070872"/>
    <lineage>
        <taxon>Bacteria</taxon>
        <taxon>Bacillati</taxon>
        <taxon>Actinomycetota</taxon>
        <taxon>Actinomycetes</taxon>
        <taxon>Kineosporiales</taxon>
        <taxon>Kineosporiaceae</taxon>
        <taxon>Kineococcus</taxon>
    </lineage>
</organism>
<keyword evidence="2" id="KW-0813">Transport</keyword>
<gene>
    <name evidence="8" type="ORF">GCM10023225_29300</name>
</gene>
<dbReference type="PANTHER" id="PTHR23519">
    <property type="entry name" value="AUTOPHAGY-RELATED PROTEIN 22"/>
    <property type="match status" value="1"/>
</dbReference>
<feature type="transmembrane region" description="Helical" evidence="7">
    <location>
        <begin position="334"/>
        <end position="352"/>
    </location>
</feature>
<evidence type="ECO:0000256" key="3">
    <source>
        <dbReference type="ARBA" id="ARBA00022692"/>
    </source>
</evidence>
<dbReference type="PANTHER" id="PTHR23519:SF1">
    <property type="entry name" value="AUTOPHAGY-RELATED PROTEIN 22"/>
    <property type="match status" value="1"/>
</dbReference>
<feature type="transmembrane region" description="Helical" evidence="7">
    <location>
        <begin position="161"/>
        <end position="180"/>
    </location>
</feature>
<comment type="subcellular location">
    <subcellularLocation>
        <location evidence="1">Endomembrane system</location>
        <topology evidence="1">Multi-pass membrane protein</topology>
    </subcellularLocation>
</comment>
<protein>
    <submittedName>
        <fullName evidence="8">MFS transporter</fullName>
    </submittedName>
</protein>
<evidence type="ECO:0000256" key="1">
    <source>
        <dbReference type="ARBA" id="ARBA00004127"/>
    </source>
</evidence>
<feature type="transmembrane region" description="Helical" evidence="7">
    <location>
        <begin position="364"/>
        <end position="382"/>
    </location>
</feature>
<comment type="caution">
    <text evidence="8">The sequence shown here is derived from an EMBL/GenBank/DDBJ whole genome shotgun (WGS) entry which is preliminary data.</text>
</comment>
<evidence type="ECO:0000256" key="7">
    <source>
        <dbReference type="SAM" id="Phobius"/>
    </source>
</evidence>
<feature type="region of interest" description="Disordered" evidence="6">
    <location>
        <begin position="488"/>
        <end position="507"/>
    </location>
</feature>
<evidence type="ECO:0000256" key="5">
    <source>
        <dbReference type="ARBA" id="ARBA00023136"/>
    </source>
</evidence>
<dbReference type="SUPFAM" id="SSF103473">
    <property type="entry name" value="MFS general substrate transporter"/>
    <property type="match status" value="1"/>
</dbReference>
<feature type="transmembrane region" description="Helical" evidence="7">
    <location>
        <begin position="104"/>
        <end position="124"/>
    </location>
</feature>
<evidence type="ECO:0000256" key="2">
    <source>
        <dbReference type="ARBA" id="ARBA00022448"/>
    </source>
</evidence>
<dbReference type="EMBL" id="BAABIL010000498">
    <property type="protein sequence ID" value="GAA4990225.1"/>
    <property type="molecule type" value="Genomic_DNA"/>
</dbReference>
<feature type="transmembrane region" description="Helical" evidence="7">
    <location>
        <begin position="302"/>
        <end position="322"/>
    </location>
</feature>
<keyword evidence="5 7" id="KW-0472">Membrane</keyword>
<dbReference type="Pfam" id="PF11700">
    <property type="entry name" value="ATG22"/>
    <property type="match status" value="2"/>
</dbReference>
<keyword evidence="3 7" id="KW-0812">Transmembrane</keyword>
<feature type="region of interest" description="Disordered" evidence="6">
    <location>
        <begin position="1"/>
        <end position="37"/>
    </location>
</feature>
<dbReference type="Proteomes" id="UP001501195">
    <property type="component" value="Unassembled WGS sequence"/>
</dbReference>